<evidence type="ECO:0000313" key="1">
    <source>
        <dbReference type="EMBL" id="KAK1746873.1"/>
    </source>
</evidence>
<dbReference type="InterPro" id="IPR036770">
    <property type="entry name" value="Ankyrin_rpt-contain_sf"/>
</dbReference>
<evidence type="ECO:0000313" key="2">
    <source>
        <dbReference type="Proteomes" id="UP001224775"/>
    </source>
</evidence>
<dbReference type="EMBL" id="JATAAI010000003">
    <property type="protein sequence ID" value="KAK1746873.1"/>
    <property type="molecule type" value="Genomic_DNA"/>
</dbReference>
<sequence>MLDASPDQISSNSLLNDTIIKGASDATLLRIAEHFPGLLGHRGYHGRFPVHIACAYGASSDFIYKCVSLYPLTAAAQDNDGRTPFHFLCKSLAKSCDTSMSWDKNSIERRMTRILWILYRKAPSAIIIEDNHGVDVVEYALEADMSMTFIRLLQDMVARVHEHNAKKKANRKLIQARSPLLQQKDSFCMACD</sequence>
<comment type="caution">
    <text evidence="1">The sequence shown here is derived from an EMBL/GenBank/DDBJ whole genome shotgun (WGS) entry which is preliminary data.</text>
</comment>
<dbReference type="Proteomes" id="UP001224775">
    <property type="component" value="Unassembled WGS sequence"/>
</dbReference>
<keyword evidence="2" id="KW-1185">Reference proteome</keyword>
<dbReference type="Gene3D" id="1.25.40.20">
    <property type="entry name" value="Ankyrin repeat-containing domain"/>
    <property type="match status" value="1"/>
</dbReference>
<name>A0AAD8YIH2_9STRA</name>
<accession>A0AAD8YIH2</accession>
<protein>
    <submittedName>
        <fullName evidence="1">Uncharacterized protein</fullName>
    </submittedName>
</protein>
<proteinExistence type="predicted"/>
<organism evidence="1 2">
    <name type="scientific">Skeletonema marinoi</name>
    <dbReference type="NCBI Taxonomy" id="267567"/>
    <lineage>
        <taxon>Eukaryota</taxon>
        <taxon>Sar</taxon>
        <taxon>Stramenopiles</taxon>
        <taxon>Ochrophyta</taxon>
        <taxon>Bacillariophyta</taxon>
        <taxon>Coscinodiscophyceae</taxon>
        <taxon>Thalassiosirophycidae</taxon>
        <taxon>Thalassiosirales</taxon>
        <taxon>Skeletonemataceae</taxon>
        <taxon>Skeletonema</taxon>
        <taxon>Skeletonema marinoi-dohrnii complex</taxon>
    </lineage>
</organism>
<gene>
    <name evidence="1" type="ORF">QTG54_002217</name>
</gene>
<reference evidence="1" key="1">
    <citation type="submission" date="2023-06" db="EMBL/GenBank/DDBJ databases">
        <title>Survivors Of The Sea: Transcriptome response of Skeletonema marinoi to long-term dormancy.</title>
        <authorList>
            <person name="Pinder M.I.M."/>
            <person name="Kourtchenko O."/>
            <person name="Robertson E.K."/>
            <person name="Larsson T."/>
            <person name="Maumus F."/>
            <person name="Osuna-Cruz C.M."/>
            <person name="Vancaester E."/>
            <person name="Stenow R."/>
            <person name="Vandepoele K."/>
            <person name="Ploug H."/>
            <person name="Bruchert V."/>
            <person name="Godhe A."/>
            <person name="Topel M."/>
        </authorList>
    </citation>
    <scope>NUCLEOTIDE SEQUENCE</scope>
    <source>
        <strain evidence="1">R05AC</strain>
    </source>
</reference>
<dbReference type="AlphaFoldDB" id="A0AAD8YIH2"/>